<dbReference type="GO" id="GO:0006310">
    <property type="term" value="P:DNA recombination"/>
    <property type="evidence" value="ECO:0007669"/>
    <property type="project" value="UniProtKB-KW"/>
</dbReference>
<dbReference type="InterPro" id="IPR002104">
    <property type="entry name" value="Integrase_catalytic"/>
</dbReference>
<name>A0A429Y457_9BACI</name>
<dbReference type="InterPro" id="IPR011010">
    <property type="entry name" value="DNA_brk_join_enz"/>
</dbReference>
<dbReference type="AlphaFoldDB" id="A0A429Y457"/>
<dbReference type="RefSeq" id="WP_126048495.1">
    <property type="nucleotide sequence ID" value="NZ_QYTV02000002.1"/>
</dbReference>
<dbReference type="OrthoDB" id="9801717at2"/>
<protein>
    <recommendedName>
        <fullName evidence="2">Tyr recombinase domain-containing protein</fullName>
    </recommendedName>
</protein>
<organism evidence="3 4">
    <name type="scientific">Siminovitchia acidinfaciens</name>
    <dbReference type="NCBI Taxonomy" id="2321395"/>
    <lineage>
        <taxon>Bacteria</taxon>
        <taxon>Bacillati</taxon>
        <taxon>Bacillota</taxon>
        <taxon>Bacilli</taxon>
        <taxon>Bacillales</taxon>
        <taxon>Bacillaceae</taxon>
        <taxon>Siminovitchia</taxon>
    </lineage>
</organism>
<sequence length="76" mass="8902">MSRESCDTVRQRAFLEVLYATGCRISEINELNKADINKQNMRTLVIGNGDKQREVYFSIRAMYHLKKYLIQRGDDS</sequence>
<evidence type="ECO:0000259" key="2">
    <source>
        <dbReference type="PROSITE" id="PS51898"/>
    </source>
</evidence>
<accession>A0A429Y457</accession>
<keyword evidence="1" id="KW-0233">DNA recombination</keyword>
<dbReference type="Gene3D" id="1.10.443.10">
    <property type="entry name" value="Intergrase catalytic core"/>
    <property type="match status" value="1"/>
</dbReference>
<gene>
    <name evidence="3" type="ORF">D4T97_005400</name>
</gene>
<reference evidence="3" key="1">
    <citation type="submission" date="2018-12" db="EMBL/GenBank/DDBJ databases">
        <authorList>
            <person name="Sun L."/>
            <person name="Chen Z."/>
        </authorList>
    </citation>
    <scope>NUCLEOTIDE SEQUENCE [LARGE SCALE GENOMIC DNA]</scope>
    <source>
        <strain evidence="3">3-2-2</strain>
    </source>
</reference>
<keyword evidence="4" id="KW-1185">Reference proteome</keyword>
<dbReference type="GO" id="GO:0003677">
    <property type="term" value="F:DNA binding"/>
    <property type="evidence" value="ECO:0007669"/>
    <property type="project" value="InterPro"/>
</dbReference>
<evidence type="ECO:0000313" key="3">
    <source>
        <dbReference type="EMBL" id="RST76216.1"/>
    </source>
</evidence>
<dbReference type="Proteomes" id="UP000287156">
    <property type="component" value="Unassembled WGS sequence"/>
</dbReference>
<evidence type="ECO:0000313" key="4">
    <source>
        <dbReference type="Proteomes" id="UP000287156"/>
    </source>
</evidence>
<comment type="caution">
    <text evidence="3">The sequence shown here is derived from an EMBL/GenBank/DDBJ whole genome shotgun (WGS) entry which is preliminary data.</text>
</comment>
<dbReference type="EMBL" id="QYTV02000002">
    <property type="protein sequence ID" value="RST76216.1"/>
    <property type="molecule type" value="Genomic_DNA"/>
</dbReference>
<proteinExistence type="predicted"/>
<evidence type="ECO:0000256" key="1">
    <source>
        <dbReference type="ARBA" id="ARBA00023172"/>
    </source>
</evidence>
<dbReference type="PROSITE" id="PS51898">
    <property type="entry name" value="TYR_RECOMBINASE"/>
    <property type="match status" value="1"/>
</dbReference>
<dbReference type="Pfam" id="PF00589">
    <property type="entry name" value="Phage_integrase"/>
    <property type="match status" value="1"/>
</dbReference>
<dbReference type="SUPFAM" id="SSF56349">
    <property type="entry name" value="DNA breaking-rejoining enzymes"/>
    <property type="match status" value="1"/>
</dbReference>
<feature type="domain" description="Tyr recombinase" evidence="2">
    <location>
        <begin position="1"/>
        <end position="76"/>
    </location>
</feature>
<dbReference type="InterPro" id="IPR013762">
    <property type="entry name" value="Integrase-like_cat_sf"/>
</dbReference>
<dbReference type="GO" id="GO:0015074">
    <property type="term" value="P:DNA integration"/>
    <property type="evidence" value="ECO:0007669"/>
    <property type="project" value="InterPro"/>
</dbReference>